<dbReference type="SMART" id="SM00382">
    <property type="entry name" value="AAA"/>
    <property type="match status" value="1"/>
</dbReference>
<dbReference type="AlphaFoldDB" id="A0A1G9V2G7"/>
<dbReference type="Gene3D" id="3.40.50.300">
    <property type="entry name" value="P-loop containing nucleotide triphosphate hydrolases"/>
    <property type="match status" value="1"/>
</dbReference>
<dbReference type="GO" id="GO:0005524">
    <property type="term" value="F:ATP binding"/>
    <property type="evidence" value="ECO:0007669"/>
    <property type="project" value="InterPro"/>
</dbReference>
<gene>
    <name evidence="2" type="ORF">SAMN04488514_11275</name>
</gene>
<evidence type="ECO:0000313" key="3">
    <source>
        <dbReference type="Proteomes" id="UP000199440"/>
    </source>
</evidence>
<dbReference type="GO" id="GO:0016887">
    <property type="term" value="F:ATP hydrolysis activity"/>
    <property type="evidence" value="ECO:0007669"/>
    <property type="project" value="InterPro"/>
</dbReference>
<dbReference type="RefSeq" id="WP_089893398.1">
    <property type="nucleotide sequence ID" value="NZ_FNGV01000012.1"/>
</dbReference>
<dbReference type="InterPro" id="IPR003593">
    <property type="entry name" value="AAA+_ATPase"/>
</dbReference>
<dbReference type="InterPro" id="IPR027417">
    <property type="entry name" value="P-loop_NTPase"/>
</dbReference>
<feature type="domain" description="AAA+ ATPase" evidence="1">
    <location>
        <begin position="373"/>
        <end position="651"/>
    </location>
</feature>
<dbReference type="Pfam" id="PF13304">
    <property type="entry name" value="AAA_21"/>
    <property type="match status" value="1"/>
</dbReference>
<sequence length="732" mass="84992">MNFFVVSAGKPGSDYIEDNFTDIIETNEFALHPDTQQKGTYYSIESNDILIIKYERKLVAFGIVSKVYEDKSKDFSLRVKVKEWVLHIRDNPKLGVSRYGIQKATIGGGRYGTVKTVRPNFGLDKIKEINATHASIDIIQKRYDESESNLEKEGDYFKLHEEIFNYLLEKSETFLDLHFVVRASNNKGNLDKGYWFYGEETVAISFWTGMDYKKDRPAISFLINPNEPCKLIIQSDIYERLRNFLVNNEFWTNKLELIKDDNGKSFYKNYNYPLIDYINSLDKFLNNDYRYINNIIETINKSENEGYQIDENIIKFPAKEFNERINNLFRFRQSESAELTLYSVEDENRADILNKIAIKDYGLIKNEELIFSDSNWVFITGENGSGKTMLLRAIGTTLGNRTLSPQELRDKNFTVNAELSSLRRTIPFSRFGNENVKLKRAIVSRGLAMYGPYRLQQTSGKIEDQTFKKALSKKGSFQSLFEDGSKLLSFDKQLELWDREGNRRNYNLDSRMNQIASLLPRLIPDLRTIKYKRKGRGKFDIEYLIHTKGSEELTPLKWNELSSGNKNILNLVSDIIIRLFYQQPKISDPSELRGIVLIDEIDLHLHPKAQRDLVITLSETFPLLQFIVTTHSPIPLLGAPEDSAFFVVNRDCDKGVYTTRLYDLEENFKNLLPNALLTSDLFDLEEITHKDVNVLEVNTLDSFDKYELDIELNEQLNILKAKDDETFNDFIK</sequence>
<dbReference type="EMBL" id="FNGV01000012">
    <property type="protein sequence ID" value="SDM66075.1"/>
    <property type="molecule type" value="Genomic_DNA"/>
</dbReference>
<dbReference type="InterPro" id="IPR051396">
    <property type="entry name" value="Bact_Antivir_Def_Nuclease"/>
</dbReference>
<evidence type="ECO:0000313" key="2">
    <source>
        <dbReference type="EMBL" id="SDM66075.1"/>
    </source>
</evidence>
<name>A0A1G9V2G7_9FLAO</name>
<reference evidence="3" key="1">
    <citation type="submission" date="2016-10" db="EMBL/GenBank/DDBJ databases">
        <authorList>
            <person name="Varghese N."/>
            <person name="Submissions S."/>
        </authorList>
    </citation>
    <scope>NUCLEOTIDE SEQUENCE [LARGE SCALE GENOMIC DNA]</scope>
    <source>
        <strain evidence="3">DSM 19886</strain>
    </source>
</reference>
<organism evidence="2 3">
    <name type="scientific">Kriegella aquimaris</name>
    <dbReference type="NCBI Taxonomy" id="192904"/>
    <lineage>
        <taxon>Bacteria</taxon>
        <taxon>Pseudomonadati</taxon>
        <taxon>Bacteroidota</taxon>
        <taxon>Flavobacteriia</taxon>
        <taxon>Flavobacteriales</taxon>
        <taxon>Flavobacteriaceae</taxon>
        <taxon>Kriegella</taxon>
    </lineage>
</organism>
<dbReference type="Proteomes" id="UP000199440">
    <property type="component" value="Unassembled WGS sequence"/>
</dbReference>
<protein>
    <submittedName>
        <fullName evidence="2">AAA domain-containing protein, putative AbiEii toxin, Type IV TA system</fullName>
    </submittedName>
</protein>
<proteinExistence type="predicted"/>
<dbReference type="STRING" id="192904.SAMN04488514_11275"/>
<dbReference type="PANTHER" id="PTHR43581:SF2">
    <property type="entry name" value="EXCINUCLEASE ATPASE SUBUNIT"/>
    <property type="match status" value="1"/>
</dbReference>
<dbReference type="SUPFAM" id="SSF52540">
    <property type="entry name" value="P-loop containing nucleoside triphosphate hydrolases"/>
    <property type="match status" value="1"/>
</dbReference>
<dbReference type="OrthoDB" id="9805802at2"/>
<keyword evidence="3" id="KW-1185">Reference proteome</keyword>
<dbReference type="InterPro" id="IPR003959">
    <property type="entry name" value="ATPase_AAA_core"/>
</dbReference>
<evidence type="ECO:0000259" key="1">
    <source>
        <dbReference type="SMART" id="SM00382"/>
    </source>
</evidence>
<dbReference type="PANTHER" id="PTHR43581">
    <property type="entry name" value="ATP/GTP PHOSPHATASE"/>
    <property type="match status" value="1"/>
</dbReference>
<accession>A0A1G9V2G7</accession>